<keyword evidence="2" id="KW-1185">Reference proteome</keyword>
<organism evidence="1 2">
    <name type="scientific">Trichinella nelsoni</name>
    <dbReference type="NCBI Taxonomy" id="6336"/>
    <lineage>
        <taxon>Eukaryota</taxon>
        <taxon>Metazoa</taxon>
        <taxon>Ecdysozoa</taxon>
        <taxon>Nematoda</taxon>
        <taxon>Enoplea</taxon>
        <taxon>Dorylaimia</taxon>
        <taxon>Trichinellida</taxon>
        <taxon>Trichinellidae</taxon>
        <taxon>Trichinella</taxon>
    </lineage>
</organism>
<dbReference type="EMBL" id="JYDL01000174">
    <property type="protein sequence ID" value="KRX14038.1"/>
    <property type="molecule type" value="Genomic_DNA"/>
</dbReference>
<evidence type="ECO:0000313" key="2">
    <source>
        <dbReference type="Proteomes" id="UP000054630"/>
    </source>
</evidence>
<protein>
    <submittedName>
        <fullName evidence="1">Uncharacterized protein</fullName>
    </submittedName>
</protein>
<proteinExistence type="predicted"/>
<gene>
    <name evidence="1" type="ORF">T07_6124</name>
</gene>
<evidence type="ECO:0000313" key="1">
    <source>
        <dbReference type="EMBL" id="KRX14038.1"/>
    </source>
</evidence>
<dbReference type="Proteomes" id="UP000054630">
    <property type="component" value="Unassembled WGS sequence"/>
</dbReference>
<reference evidence="1 2" key="1">
    <citation type="submission" date="2015-01" db="EMBL/GenBank/DDBJ databases">
        <title>Evolution of Trichinella species and genotypes.</title>
        <authorList>
            <person name="Korhonen P.K."/>
            <person name="Edoardo P."/>
            <person name="Giuseppe L.R."/>
            <person name="Gasser R.B."/>
        </authorList>
    </citation>
    <scope>NUCLEOTIDE SEQUENCE [LARGE SCALE GENOMIC DNA]</scope>
    <source>
        <strain evidence="1">ISS37</strain>
    </source>
</reference>
<dbReference type="AlphaFoldDB" id="A0A0V0RHP3"/>
<accession>A0A0V0RHP3</accession>
<comment type="caution">
    <text evidence="1">The sequence shown here is derived from an EMBL/GenBank/DDBJ whole genome shotgun (WGS) entry which is preliminary data.</text>
</comment>
<sequence>MSVYYKLAIFLSNYDESEKIQILTIQCDLCRLMCRFDLYENADSPSPDTLS</sequence>
<name>A0A0V0RHP3_9BILA</name>